<dbReference type="AlphaFoldDB" id="A0A4Y2BRH6"/>
<feature type="domain" description="CCHC-type" evidence="2">
    <location>
        <begin position="61"/>
        <end position="74"/>
    </location>
</feature>
<reference evidence="3 4" key="1">
    <citation type="journal article" date="2019" name="Sci. Rep.">
        <title>Orb-weaving spider Araneus ventricosus genome elucidates the spidroin gene catalogue.</title>
        <authorList>
            <person name="Kono N."/>
            <person name="Nakamura H."/>
            <person name="Ohtoshi R."/>
            <person name="Moran D.A.P."/>
            <person name="Shinohara A."/>
            <person name="Yoshida Y."/>
            <person name="Fujiwara M."/>
            <person name="Mori M."/>
            <person name="Tomita M."/>
            <person name="Arakawa K."/>
        </authorList>
    </citation>
    <scope>NUCLEOTIDE SEQUENCE [LARGE SCALE GENOMIC DNA]</scope>
</reference>
<evidence type="ECO:0000259" key="2">
    <source>
        <dbReference type="PROSITE" id="PS50158"/>
    </source>
</evidence>
<keyword evidence="1" id="KW-0862">Zinc</keyword>
<evidence type="ECO:0000313" key="3">
    <source>
        <dbReference type="EMBL" id="GBL94800.1"/>
    </source>
</evidence>
<dbReference type="InterPro" id="IPR001878">
    <property type="entry name" value="Znf_CCHC"/>
</dbReference>
<dbReference type="PROSITE" id="PS50158">
    <property type="entry name" value="ZF_CCHC"/>
    <property type="match status" value="1"/>
</dbReference>
<proteinExistence type="predicted"/>
<sequence>MKFESSKTASKTSIHTKSIEIEDDIWKERDKFESLLKTLEKLVNSLAAEQNAPLRNPKVICWKCFKKGHVQRACEANDVYSGKLPCGRLLEQKIPTLNKSPDEGLKTSALSAGGHGHYPEGSICDIPCLFLLDTGKSITLLRAKPGK</sequence>
<evidence type="ECO:0000256" key="1">
    <source>
        <dbReference type="PROSITE-ProRule" id="PRU00047"/>
    </source>
</evidence>
<dbReference type="OrthoDB" id="6512026at2759"/>
<evidence type="ECO:0000313" key="4">
    <source>
        <dbReference type="Proteomes" id="UP000499080"/>
    </source>
</evidence>
<name>A0A4Y2BRH6_ARAVE</name>
<organism evidence="3 4">
    <name type="scientific">Araneus ventricosus</name>
    <name type="common">Orbweaver spider</name>
    <name type="synonym">Epeira ventricosa</name>
    <dbReference type="NCBI Taxonomy" id="182803"/>
    <lineage>
        <taxon>Eukaryota</taxon>
        <taxon>Metazoa</taxon>
        <taxon>Ecdysozoa</taxon>
        <taxon>Arthropoda</taxon>
        <taxon>Chelicerata</taxon>
        <taxon>Arachnida</taxon>
        <taxon>Araneae</taxon>
        <taxon>Araneomorphae</taxon>
        <taxon>Entelegynae</taxon>
        <taxon>Araneoidea</taxon>
        <taxon>Araneidae</taxon>
        <taxon>Araneus</taxon>
    </lineage>
</organism>
<keyword evidence="4" id="KW-1185">Reference proteome</keyword>
<keyword evidence="1" id="KW-0863">Zinc-finger</keyword>
<dbReference type="GO" id="GO:0003676">
    <property type="term" value="F:nucleic acid binding"/>
    <property type="evidence" value="ECO:0007669"/>
    <property type="project" value="InterPro"/>
</dbReference>
<dbReference type="GO" id="GO:0008270">
    <property type="term" value="F:zinc ion binding"/>
    <property type="evidence" value="ECO:0007669"/>
    <property type="project" value="UniProtKB-KW"/>
</dbReference>
<gene>
    <name evidence="3" type="ORF">AVEN_27267_1</name>
</gene>
<protein>
    <recommendedName>
        <fullName evidence="2">CCHC-type domain-containing protein</fullName>
    </recommendedName>
</protein>
<dbReference type="EMBL" id="BGPR01084285">
    <property type="protein sequence ID" value="GBL94800.1"/>
    <property type="molecule type" value="Genomic_DNA"/>
</dbReference>
<keyword evidence="1" id="KW-0479">Metal-binding</keyword>
<accession>A0A4Y2BRH6</accession>
<comment type="caution">
    <text evidence="3">The sequence shown here is derived from an EMBL/GenBank/DDBJ whole genome shotgun (WGS) entry which is preliminary data.</text>
</comment>
<dbReference type="Proteomes" id="UP000499080">
    <property type="component" value="Unassembled WGS sequence"/>
</dbReference>